<dbReference type="RefSeq" id="WP_011654008.1">
    <property type="nucleotide sequence ID" value="NC_008380.1"/>
</dbReference>
<dbReference type="EC" id="2.1.1.72" evidence="1"/>
<dbReference type="KEGG" id="rle:RL4665"/>
<feature type="domain" description="Type ISP restriction-modification enzyme LLaBIII C-terminal specificity" evidence="7">
    <location>
        <begin position="700"/>
        <end position="1038"/>
    </location>
</feature>
<dbReference type="PRINTS" id="PR00507">
    <property type="entry name" value="N12N6MTFRASE"/>
</dbReference>
<dbReference type="InterPro" id="IPR011639">
    <property type="entry name" value="MethylTrfase_TaqI-like_dom"/>
</dbReference>
<evidence type="ECO:0000313" key="9">
    <source>
        <dbReference type="Proteomes" id="UP000006575"/>
    </source>
</evidence>
<dbReference type="PANTHER" id="PTHR33841">
    <property type="entry name" value="DNA METHYLTRANSFERASE YEEA-RELATED"/>
    <property type="match status" value="1"/>
</dbReference>
<evidence type="ECO:0000256" key="2">
    <source>
        <dbReference type="ARBA" id="ARBA00022603"/>
    </source>
</evidence>
<dbReference type="Pfam" id="PF18135">
    <property type="entry name" value="Type_ISP_C"/>
    <property type="match status" value="1"/>
</dbReference>
<keyword evidence="9" id="KW-1185">Reference proteome</keyword>
<organism evidence="8 9">
    <name type="scientific">Rhizobium johnstonii (strain DSM 114642 / LMG 32736 / 3841)</name>
    <name type="common">Rhizobium leguminosarum bv. viciae</name>
    <dbReference type="NCBI Taxonomy" id="216596"/>
    <lineage>
        <taxon>Bacteria</taxon>
        <taxon>Pseudomonadati</taxon>
        <taxon>Pseudomonadota</taxon>
        <taxon>Alphaproteobacteria</taxon>
        <taxon>Hyphomicrobiales</taxon>
        <taxon>Rhizobiaceae</taxon>
        <taxon>Rhizobium/Agrobacterium group</taxon>
        <taxon>Rhizobium</taxon>
        <taxon>Rhizobium johnstonii</taxon>
    </lineage>
</organism>
<dbReference type="Proteomes" id="UP000006575">
    <property type="component" value="Chromosome"/>
</dbReference>
<keyword evidence="2" id="KW-0489">Methyltransferase</keyword>
<dbReference type="Gene3D" id="3.40.50.150">
    <property type="entry name" value="Vaccinia Virus protein VP39"/>
    <property type="match status" value="1"/>
</dbReference>
<accession>Q1MA91</accession>
<dbReference type="GO" id="GO:0032259">
    <property type="term" value="P:methylation"/>
    <property type="evidence" value="ECO:0007669"/>
    <property type="project" value="UniProtKB-KW"/>
</dbReference>
<protein>
    <recommendedName>
        <fullName evidence="1">site-specific DNA-methyltransferase (adenine-specific)</fullName>
        <ecNumber evidence="1">2.1.1.72</ecNumber>
    </recommendedName>
</protein>
<dbReference type="EMBL" id="AM236080">
    <property type="protein sequence ID" value="CAK10148.1"/>
    <property type="molecule type" value="Genomic_DNA"/>
</dbReference>
<keyword evidence="4" id="KW-0949">S-adenosyl-L-methionine</keyword>
<gene>
    <name evidence="8" type="ordered locus">RL4665</name>
</gene>
<evidence type="ECO:0000259" key="6">
    <source>
        <dbReference type="Pfam" id="PF07669"/>
    </source>
</evidence>
<evidence type="ECO:0000313" key="8">
    <source>
        <dbReference type="EMBL" id="CAK10148.1"/>
    </source>
</evidence>
<evidence type="ECO:0000256" key="4">
    <source>
        <dbReference type="ARBA" id="ARBA00022691"/>
    </source>
</evidence>
<dbReference type="InterPro" id="IPR050953">
    <property type="entry name" value="N4_N6_ade-DNA_methylase"/>
</dbReference>
<comment type="catalytic activity">
    <reaction evidence="5">
        <text>a 2'-deoxyadenosine in DNA + S-adenosyl-L-methionine = an N(6)-methyl-2'-deoxyadenosine in DNA + S-adenosyl-L-homocysteine + H(+)</text>
        <dbReference type="Rhea" id="RHEA:15197"/>
        <dbReference type="Rhea" id="RHEA-COMP:12418"/>
        <dbReference type="Rhea" id="RHEA-COMP:12419"/>
        <dbReference type="ChEBI" id="CHEBI:15378"/>
        <dbReference type="ChEBI" id="CHEBI:57856"/>
        <dbReference type="ChEBI" id="CHEBI:59789"/>
        <dbReference type="ChEBI" id="CHEBI:90615"/>
        <dbReference type="ChEBI" id="CHEBI:90616"/>
        <dbReference type="EC" id="2.1.1.72"/>
    </reaction>
</comment>
<dbReference type="EnsemblBacteria" id="CAK10148">
    <property type="protein sequence ID" value="CAK10148"/>
    <property type="gene ID" value="RL4665"/>
</dbReference>
<dbReference type="REBASE" id="13950">
    <property type="entry name" value="RleVORF4665P"/>
</dbReference>
<dbReference type="SUPFAM" id="SSF53335">
    <property type="entry name" value="S-adenosyl-L-methionine-dependent methyltransferases"/>
    <property type="match status" value="1"/>
</dbReference>
<dbReference type="PANTHER" id="PTHR33841:SF1">
    <property type="entry name" value="DNA METHYLTRANSFERASE A"/>
    <property type="match status" value="1"/>
</dbReference>
<dbReference type="InterPro" id="IPR029063">
    <property type="entry name" value="SAM-dependent_MTases_sf"/>
</dbReference>
<keyword evidence="3" id="KW-0808">Transferase</keyword>
<dbReference type="GO" id="GO:0009007">
    <property type="term" value="F:site-specific DNA-methyltransferase (adenine-specific) activity"/>
    <property type="evidence" value="ECO:0007669"/>
    <property type="project" value="UniProtKB-EC"/>
</dbReference>
<sequence>MLIADFMSKVLAVHKTGAATEHSYRPALEGLFNSLNPSVTAINEPKRVKCGAPDFIVQRGDIVIGHAEAKDLGLDIHSFKDANMDQQQRYLKALPNLIYTNCLDWDFFRDGEKFATVKIGEMDSGIKPNPDQYEQLENLLQNFVVQKPQTITSPRDLATRMAGKANLIKDVLRKTLADDKTFQSDLFTQYSAFKENLIHDITPEDFSDIYAETVAYGMFAARLHDTTLKTFTRQEALELLPKSNPFLRSLFGYVAGHDLDDRIAWIIDDLAGVFQAVDISKIMAGFGKLTGQDDPFLHFYETFLAAYNPAKRRARGVWYTPEPVVNFIVRAVDEVLQGDFGLGDGLADTSKVTIDWDTGQRKHTQKGDFTKDGKNQIEKREVHRVQILDPATGTGTFLAEVIKQIAPKVQGVAPGMWSKYIADDLIPRLHGFELLMASYAMCHTKIDMILTELGYKPGAMPPRLSVYLTNSLEEGEPANQTLPFTQWLSREAKGANTIKRDMPIMCVIGNPPYSVASSNKGEWANALVAPYKADLDETSINSLSDDYVKFIRLAETFVSANKVGMFGMITNNSFLDGVVHRKMRLHLRRTFDDIYIINLHGDSNKKERTPEGLPDRNVFDIMQGVSITIAIKTGKKEGLADVHVKDIWGSRQSKYDYLTANSLKSIDFQDANFHGDYHFFTRKEFADVDTYEAGFKISDLFLSGLSGIKFRKDRLLVLGNYTRADAVQMAEDVATMTKSALLKKYGFSETNDWQLDQQRPNFQDRQAGDFIKIAYRPLDWRWTYYPLDKIHHIIPRGDSRRGLMQHMIGGENIALISGRQNKSGAINHFFVSNCPSEMKTGESTIQSYHFPLYLYPTEQDLDRERRVNFDPKIFKRIQSLGKDKAHGIPDEVHIFDYIYAVLHCPTYRETYAEFLRIDFPRIPYPANPQEFWTLSAQGAQLRKLHLMDSTSIGATPYPFQGEGDNVVDYPKFEGGKVWINKTQGFDAVPEKAWDFFIGGYQPAQRWLKDRRRRALSFDEVKHFQRIIKILAETDRIMTSMEMTLKMAG</sequence>
<dbReference type="GeneID" id="303209668"/>
<evidence type="ECO:0000256" key="5">
    <source>
        <dbReference type="ARBA" id="ARBA00047942"/>
    </source>
</evidence>
<feature type="domain" description="Type II methyltransferase M.TaqI-like" evidence="6">
    <location>
        <begin position="500"/>
        <end position="595"/>
    </location>
</feature>
<evidence type="ECO:0000259" key="7">
    <source>
        <dbReference type="Pfam" id="PF18135"/>
    </source>
</evidence>
<dbReference type="Pfam" id="PF07669">
    <property type="entry name" value="Eco57I"/>
    <property type="match status" value="1"/>
</dbReference>
<reference evidence="8 9" key="1">
    <citation type="journal article" date="2006" name="Genome Biol.">
        <title>The genome of Rhizobium leguminosarum has recognizable core and accessory components.</title>
        <authorList>
            <person name="Young J.W."/>
            <person name="Crossman L.C."/>
            <person name="Johnston A.W.B."/>
            <person name="Thomson N.R."/>
            <person name="Ghazoui Z.F."/>
            <person name="Hull K.H."/>
            <person name="Wexler M."/>
            <person name="Curson A.R.J."/>
            <person name="Todd J.D."/>
            <person name="Poole P.S."/>
            <person name="Mauchline T.H."/>
            <person name="East A.K."/>
            <person name="Quail M.A."/>
            <person name="Churcher C."/>
            <person name="Arrowsmith C."/>
            <person name="Cherevach A."/>
            <person name="Chillingworth T."/>
            <person name="Clarke K."/>
            <person name="Cronin A."/>
            <person name="Davis P."/>
            <person name="Fraser A."/>
            <person name="Hance Z."/>
            <person name="Hauser H."/>
            <person name="Jagels K."/>
            <person name="Moule S."/>
            <person name="Mungall K."/>
            <person name="Norbertczak H."/>
            <person name="Rabbinowitsch E."/>
            <person name="Sanders M."/>
            <person name="Simmonds M."/>
            <person name="Whitehead S."/>
            <person name="Parkhill J."/>
        </authorList>
    </citation>
    <scope>NUCLEOTIDE SEQUENCE [LARGE SCALE GENOMIC DNA]</scope>
    <source>
        <strain evidence="9">DSM 114642 / LMG 32736 / 3841</strain>
    </source>
</reference>
<dbReference type="eggNOG" id="COG0286">
    <property type="taxonomic scope" value="Bacteria"/>
</dbReference>
<name>Q1MA91_RHIJ3</name>
<dbReference type="HOGENOM" id="CLU_009503_0_0_5"/>
<evidence type="ECO:0000256" key="1">
    <source>
        <dbReference type="ARBA" id="ARBA00011900"/>
    </source>
</evidence>
<dbReference type="AlphaFoldDB" id="Q1MA91"/>
<evidence type="ECO:0000256" key="3">
    <source>
        <dbReference type="ARBA" id="ARBA00022679"/>
    </source>
</evidence>
<proteinExistence type="predicted"/>
<dbReference type="GO" id="GO:0006304">
    <property type="term" value="P:DNA modification"/>
    <property type="evidence" value="ECO:0007669"/>
    <property type="project" value="InterPro"/>
</dbReference>
<dbReference type="InterPro" id="IPR041635">
    <property type="entry name" value="Type_ISP_LLaBIII_C"/>
</dbReference>